<dbReference type="InterPro" id="IPR001932">
    <property type="entry name" value="PPM-type_phosphatase-like_dom"/>
</dbReference>
<dbReference type="Gene3D" id="3.60.40.10">
    <property type="entry name" value="PPM-type phosphatase domain"/>
    <property type="match status" value="1"/>
</dbReference>
<evidence type="ECO:0000313" key="3">
    <source>
        <dbReference type="Proteomes" id="UP001374893"/>
    </source>
</evidence>
<reference evidence="2 3" key="1">
    <citation type="submission" date="2021-06" db="EMBL/GenBank/DDBJ databases">
        <title>Complete genome of Haloferula helveola possessing various polysaccharide degrading enzymes.</title>
        <authorList>
            <person name="Takami H."/>
            <person name="Huang C."/>
            <person name="Hamasaki K."/>
        </authorList>
    </citation>
    <scope>NUCLEOTIDE SEQUENCE [LARGE SCALE GENOMIC DNA]</scope>
    <source>
        <strain evidence="2 3">CN-1</strain>
    </source>
</reference>
<accession>A0ABM7RCB3</accession>
<dbReference type="PROSITE" id="PS51746">
    <property type="entry name" value="PPM_2"/>
    <property type="match status" value="1"/>
</dbReference>
<evidence type="ECO:0000313" key="2">
    <source>
        <dbReference type="EMBL" id="BCX46998.1"/>
    </source>
</evidence>
<name>A0ABM7RCB3_9BACT</name>
<dbReference type="CDD" id="cd00143">
    <property type="entry name" value="PP2Cc"/>
    <property type="match status" value="1"/>
</dbReference>
<dbReference type="Pfam" id="PF13672">
    <property type="entry name" value="PP2C_2"/>
    <property type="match status" value="1"/>
</dbReference>
<dbReference type="Proteomes" id="UP001374893">
    <property type="component" value="Chromosome"/>
</dbReference>
<dbReference type="InterPro" id="IPR036457">
    <property type="entry name" value="PPM-type-like_dom_sf"/>
</dbReference>
<proteinExistence type="predicted"/>
<protein>
    <recommendedName>
        <fullName evidence="1">PPM-type phosphatase domain-containing protein</fullName>
    </recommendedName>
</protein>
<dbReference type="SMART" id="SM00332">
    <property type="entry name" value="PP2Cc"/>
    <property type="match status" value="1"/>
</dbReference>
<sequence length="271" mass="30100">MADDDQSAPDSLRWTGITDPGRFRPNNEDAFLCLTFDSREVRYLGREGDGSLEASDYVFAVSDGMGGAKAGEVASKIAVEKITRLMPASFQLGAARLDAGFSDVLGTIFEETHQSLIDLGKHYEECRGMGATLSLCWFMPDWMVFGHVGDSRIYYLPKDGEMVQLSEDHSRVGRMLRKGRINEREARTHPQKNILDQVLGGRSNNIDPQFGRVGYHSGDRFLICSDGLIDGMWDRRIDEMARGEFSAKTLVDYAVAESGRDNTTAILIEIG</sequence>
<dbReference type="RefSeq" id="WP_338688978.1">
    <property type="nucleotide sequence ID" value="NZ_AP024702.1"/>
</dbReference>
<evidence type="ECO:0000259" key="1">
    <source>
        <dbReference type="PROSITE" id="PS51746"/>
    </source>
</evidence>
<gene>
    <name evidence="2" type="ORF">HAHE_09060</name>
</gene>
<dbReference type="SMART" id="SM00331">
    <property type="entry name" value="PP2C_SIG"/>
    <property type="match status" value="1"/>
</dbReference>
<dbReference type="EMBL" id="AP024702">
    <property type="protein sequence ID" value="BCX46998.1"/>
    <property type="molecule type" value="Genomic_DNA"/>
</dbReference>
<organism evidence="2 3">
    <name type="scientific">Haloferula helveola</name>
    <dbReference type="NCBI Taxonomy" id="490095"/>
    <lineage>
        <taxon>Bacteria</taxon>
        <taxon>Pseudomonadati</taxon>
        <taxon>Verrucomicrobiota</taxon>
        <taxon>Verrucomicrobiia</taxon>
        <taxon>Verrucomicrobiales</taxon>
        <taxon>Verrucomicrobiaceae</taxon>
        <taxon>Haloferula</taxon>
    </lineage>
</organism>
<dbReference type="PANTHER" id="PTHR47992">
    <property type="entry name" value="PROTEIN PHOSPHATASE"/>
    <property type="match status" value="1"/>
</dbReference>
<dbReference type="SUPFAM" id="SSF81606">
    <property type="entry name" value="PP2C-like"/>
    <property type="match status" value="1"/>
</dbReference>
<dbReference type="InterPro" id="IPR015655">
    <property type="entry name" value="PP2C"/>
</dbReference>
<feature type="domain" description="PPM-type phosphatase" evidence="1">
    <location>
        <begin position="13"/>
        <end position="270"/>
    </location>
</feature>
<keyword evidence="3" id="KW-1185">Reference proteome</keyword>